<dbReference type="EMBL" id="MT143460">
    <property type="protein sequence ID" value="QJA97076.1"/>
    <property type="molecule type" value="Genomic_DNA"/>
</dbReference>
<evidence type="ECO:0000313" key="1">
    <source>
        <dbReference type="EMBL" id="QJA97076.1"/>
    </source>
</evidence>
<dbReference type="AlphaFoldDB" id="A0A6M3LP58"/>
<reference evidence="1" key="1">
    <citation type="submission" date="2020-03" db="EMBL/GenBank/DDBJ databases">
        <title>The deep terrestrial virosphere.</title>
        <authorList>
            <person name="Holmfeldt K."/>
            <person name="Nilsson E."/>
            <person name="Simone D."/>
            <person name="Lopez-Fernandez M."/>
            <person name="Wu X."/>
            <person name="de Brujin I."/>
            <person name="Lundin D."/>
            <person name="Andersson A."/>
            <person name="Bertilsson S."/>
            <person name="Dopson M."/>
        </authorList>
    </citation>
    <scope>NUCLEOTIDE SEQUENCE</scope>
    <source>
        <strain evidence="1">MM415B06722</strain>
    </source>
</reference>
<proteinExistence type="predicted"/>
<accession>A0A6M3LP58</accession>
<protein>
    <submittedName>
        <fullName evidence="1">Uncharacterized protein</fullName>
    </submittedName>
</protein>
<organism evidence="1">
    <name type="scientific">viral metagenome</name>
    <dbReference type="NCBI Taxonomy" id="1070528"/>
    <lineage>
        <taxon>unclassified sequences</taxon>
        <taxon>metagenomes</taxon>
        <taxon>organismal metagenomes</taxon>
    </lineage>
</organism>
<sequence length="82" mass="9678">MNKFEKTNKETLDKIEQGKRVPLLKIIRLKCLECTCWQPAEVRQCTIPDCILYRFRFGKNPVPRKLSEKHLKALQNGKHKTP</sequence>
<name>A0A6M3LP58_9ZZZZ</name>
<gene>
    <name evidence="1" type="ORF">MM415B06722_0004</name>
</gene>